<proteinExistence type="predicted"/>
<evidence type="ECO:0000313" key="1">
    <source>
        <dbReference type="EMBL" id="MDY7226546.1"/>
    </source>
</evidence>
<accession>A0ABU5GZT5</accession>
<reference evidence="1 2" key="1">
    <citation type="submission" date="2023-12" db="EMBL/GenBank/DDBJ databases">
        <title>the genome sequence of Hyalangium sp. s54d21.</title>
        <authorList>
            <person name="Zhang X."/>
        </authorList>
    </citation>
    <scope>NUCLEOTIDE SEQUENCE [LARGE SCALE GENOMIC DNA]</scope>
    <source>
        <strain evidence="2">s54d21</strain>
    </source>
</reference>
<comment type="caution">
    <text evidence="1">The sequence shown here is derived from an EMBL/GenBank/DDBJ whole genome shotgun (WGS) entry which is preliminary data.</text>
</comment>
<sequence length="148" mass="16556">MQDVETQSWSGLGVGTDRQSFLQKVTEQLPDYEPALAVEAVFCALTERLPGGIVQQLLEQLSPDVRELVGRCQKRGDAPEKLDRDDFYLHVANHLNADIENVRLVLHGVFAALHSQITEAESEKVVSQLPDYIKGTWLAARRGVDKPY</sequence>
<dbReference type="Proteomes" id="UP001291309">
    <property type="component" value="Unassembled WGS sequence"/>
</dbReference>
<dbReference type="InterPro" id="IPR038282">
    <property type="entry name" value="DUF2267_sf"/>
</dbReference>
<organism evidence="1 2">
    <name type="scientific">Hyalangium rubrum</name>
    <dbReference type="NCBI Taxonomy" id="3103134"/>
    <lineage>
        <taxon>Bacteria</taxon>
        <taxon>Pseudomonadati</taxon>
        <taxon>Myxococcota</taxon>
        <taxon>Myxococcia</taxon>
        <taxon>Myxococcales</taxon>
        <taxon>Cystobacterineae</taxon>
        <taxon>Archangiaceae</taxon>
        <taxon>Hyalangium</taxon>
    </lineage>
</organism>
<name>A0ABU5GZT5_9BACT</name>
<dbReference type="Pfam" id="PF10025">
    <property type="entry name" value="DUF2267"/>
    <property type="match status" value="1"/>
</dbReference>
<dbReference type="RefSeq" id="WP_321545277.1">
    <property type="nucleotide sequence ID" value="NZ_JAXIVS010000003.1"/>
</dbReference>
<dbReference type="Gene3D" id="1.10.490.110">
    <property type="entry name" value="Uncharacterized conserved protein DUF2267"/>
    <property type="match status" value="1"/>
</dbReference>
<dbReference type="EMBL" id="JAXIVS010000003">
    <property type="protein sequence ID" value="MDY7226546.1"/>
    <property type="molecule type" value="Genomic_DNA"/>
</dbReference>
<evidence type="ECO:0000313" key="2">
    <source>
        <dbReference type="Proteomes" id="UP001291309"/>
    </source>
</evidence>
<keyword evidence="2" id="KW-1185">Reference proteome</keyword>
<gene>
    <name evidence="1" type="ORF">SYV04_09120</name>
</gene>
<protein>
    <submittedName>
        <fullName evidence="1">DUF2267 domain-containing protein</fullName>
    </submittedName>
</protein>
<dbReference type="InterPro" id="IPR018727">
    <property type="entry name" value="DUF2267"/>
</dbReference>